<dbReference type="EMBL" id="JACHHZ010000005">
    <property type="protein sequence ID" value="MBB6095308.1"/>
    <property type="molecule type" value="Genomic_DNA"/>
</dbReference>
<dbReference type="RefSeq" id="WP_184334695.1">
    <property type="nucleotide sequence ID" value="NZ_JACHHZ010000005.1"/>
</dbReference>
<dbReference type="Proteomes" id="UP000588068">
    <property type="component" value="Unassembled WGS sequence"/>
</dbReference>
<dbReference type="Gene3D" id="3.40.50.1820">
    <property type="entry name" value="alpha/beta hydrolase"/>
    <property type="match status" value="1"/>
</dbReference>
<dbReference type="AlphaFoldDB" id="A0A841HTH4"/>
<feature type="domain" description="AB hydrolase-1" evidence="2">
    <location>
        <begin position="68"/>
        <end position="300"/>
    </location>
</feature>
<sequence>MIRLLRSIRHLILGLLAMGCAPAIAQSSLAPCATDAAFTRLPGLDYACIRLRSGGHVLAAQTPDKSKPSVLLVHGLGSNAHRDWRYVYPTLAEQFHLVMLDLPGFGNSAALSGGYSFDGLAKALDEVTERFELTHFHVVGHSLGAAVSLFFADRHPTRVDRLVLIDVAGVLQKQVFARQLLQANRSATLDGVMGLLGQGRGDAWIDLLEDQVDASSQLLAIPAVRNAVLGMPLNADAALGLVEHDFTAAIRNVRAPTTLIWGQNDTVTPLRTGQVLLARMPDARLQIVEGAQHMPAVERPEATSRLLLSALGSPLQPRQVHVRDKTQGDVSCKDQPGATYTGTFDRLSLTNCANARIERAFLKQLVVEGGSVDLVQVAIDADAVALQASNASVMGTGMTIAGDTAVRASNSRVDLAGVSVRARKQAVEMAGSRVYFSVSDIDSPEYRGDAHFRWPPPR</sequence>
<gene>
    <name evidence="3" type="ORF">HNQ60_004198</name>
</gene>
<dbReference type="GO" id="GO:0016020">
    <property type="term" value="C:membrane"/>
    <property type="evidence" value="ECO:0007669"/>
    <property type="project" value="TreeGrafter"/>
</dbReference>
<dbReference type="PROSITE" id="PS51257">
    <property type="entry name" value="PROKAR_LIPOPROTEIN"/>
    <property type="match status" value="1"/>
</dbReference>
<evidence type="ECO:0000256" key="1">
    <source>
        <dbReference type="SAM" id="SignalP"/>
    </source>
</evidence>
<feature type="signal peptide" evidence="1">
    <location>
        <begin position="1"/>
        <end position="25"/>
    </location>
</feature>
<dbReference type="SUPFAM" id="SSF53474">
    <property type="entry name" value="alpha/beta-Hydrolases"/>
    <property type="match status" value="1"/>
</dbReference>
<dbReference type="InterPro" id="IPR000073">
    <property type="entry name" value="AB_hydrolase_1"/>
</dbReference>
<dbReference type="GO" id="GO:0046464">
    <property type="term" value="P:acylglycerol catabolic process"/>
    <property type="evidence" value="ECO:0007669"/>
    <property type="project" value="TreeGrafter"/>
</dbReference>
<accession>A0A841HTH4</accession>
<dbReference type="PANTHER" id="PTHR43798:SF33">
    <property type="entry name" value="HYDROLASE, PUTATIVE (AFU_ORTHOLOGUE AFUA_2G14860)-RELATED"/>
    <property type="match status" value="1"/>
</dbReference>
<evidence type="ECO:0000313" key="3">
    <source>
        <dbReference type="EMBL" id="MBB6095308.1"/>
    </source>
</evidence>
<proteinExistence type="predicted"/>
<protein>
    <submittedName>
        <fullName evidence="3">Pimeloyl-ACP methyl ester carboxylesterase</fullName>
    </submittedName>
</protein>
<dbReference type="Pfam" id="PF00561">
    <property type="entry name" value="Abhydrolase_1"/>
    <property type="match status" value="1"/>
</dbReference>
<name>A0A841HTH4_9GAMM</name>
<keyword evidence="4" id="KW-1185">Reference proteome</keyword>
<evidence type="ECO:0000259" key="2">
    <source>
        <dbReference type="Pfam" id="PF00561"/>
    </source>
</evidence>
<dbReference type="GO" id="GO:0047372">
    <property type="term" value="F:monoacylglycerol lipase activity"/>
    <property type="evidence" value="ECO:0007669"/>
    <property type="project" value="TreeGrafter"/>
</dbReference>
<comment type="caution">
    <text evidence="3">The sequence shown here is derived from an EMBL/GenBank/DDBJ whole genome shotgun (WGS) entry which is preliminary data.</text>
</comment>
<dbReference type="InterPro" id="IPR029058">
    <property type="entry name" value="AB_hydrolase_fold"/>
</dbReference>
<evidence type="ECO:0000313" key="4">
    <source>
        <dbReference type="Proteomes" id="UP000588068"/>
    </source>
</evidence>
<dbReference type="InterPro" id="IPR050266">
    <property type="entry name" value="AB_hydrolase_sf"/>
</dbReference>
<dbReference type="PANTHER" id="PTHR43798">
    <property type="entry name" value="MONOACYLGLYCEROL LIPASE"/>
    <property type="match status" value="1"/>
</dbReference>
<organism evidence="3 4">
    <name type="scientific">Povalibacter uvarum</name>
    <dbReference type="NCBI Taxonomy" id="732238"/>
    <lineage>
        <taxon>Bacteria</taxon>
        <taxon>Pseudomonadati</taxon>
        <taxon>Pseudomonadota</taxon>
        <taxon>Gammaproteobacteria</taxon>
        <taxon>Steroidobacterales</taxon>
        <taxon>Steroidobacteraceae</taxon>
        <taxon>Povalibacter</taxon>
    </lineage>
</organism>
<feature type="chain" id="PRO_5032800470" evidence="1">
    <location>
        <begin position="26"/>
        <end position="458"/>
    </location>
</feature>
<reference evidence="3 4" key="1">
    <citation type="submission" date="2020-08" db="EMBL/GenBank/DDBJ databases">
        <title>Genomic Encyclopedia of Type Strains, Phase IV (KMG-IV): sequencing the most valuable type-strain genomes for metagenomic binning, comparative biology and taxonomic classification.</title>
        <authorList>
            <person name="Goeker M."/>
        </authorList>
    </citation>
    <scope>NUCLEOTIDE SEQUENCE [LARGE SCALE GENOMIC DNA]</scope>
    <source>
        <strain evidence="3 4">DSM 26723</strain>
    </source>
</reference>
<dbReference type="PRINTS" id="PR00111">
    <property type="entry name" value="ABHYDROLASE"/>
</dbReference>
<keyword evidence="1" id="KW-0732">Signal</keyword>